<dbReference type="SMART" id="SM00179">
    <property type="entry name" value="EGF_CA"/>
    <property type="match status" value="5"/>
</dbReference>
<dbReference type="PROSITE" id="PS50024">
    <property type="entry name" value="SEA"/>
    <property type="match status" value="1"/>
</dbReference>
<dbReference type="InterPro" id="IPR001791">
    <property type="entry name" value="Laminin_G"/>
</dbReference>
<organism evidence="6 7">
    <name type="scientific">Paramuricea clavata</name>
    <name type="common">Red gorgonian</name>
    <name type="synonym">Violescent sea-whip</name>
    <dbReference type="NCBI Taxonomy" id="317549"/>
    <lineage>
        <taxon>Eukaryota</taxon>
        <taxon>Metazoa</taxon>
        <taxon>Cnidaria</taxon>
        <taxon>Anthozoa</taxon>
        <taxon>Octocorallia</taxon>
        <taxon>Malacalcyonacea</taxon>
        <taxon>Plexauridae</taxon>
        <taxon>Paramuricea</taxon>
    </lineage>
</organism>
<dbReference type="OrthoDB" id="10045365at2759"/>
<gene>
    <name evidence="6" type="ORF">PACLA_8A072538</name>
</gene>
<dbReference type="InterPro" id="IPR024731">
    <property type="entry name" value="NELL2-like_EGF"/>
</dbReference>
<dbReference type="PROSITE" id="PS50025">
    <property type="entry name" value="LAM_G_DOMAIN"/>
    <property type="match status" value="2"/>
</dbReference>
<dbReference type="CDD" id="cd00054">
    <property type="entry name" value="EGF_CA"/>
    <property type="match status" value="5"/>
</dbReference>
<dbReference type="Pfam" id="PF07645">
    <property type="entry name" value="EGF_CA"/>
    <property type="match status" value="3"/>
</dbReference>
<dbReference type="SMART" id="SM00181">
    <property type="entry name" value="EGF"/>
    <property type="match status" value="7"/>
</dbReference>
<dbReference type="InterPro" id="IPR000152">
    <property type="entry name" value="EGF-type_Asp/Asn_hydroxyl_site"/>
</dbReference>
<dbReference type="PROSITE" id="PS01187">
    <property type="entry name" value="EGF_CA"/>
    <property type="match status" value="2"/>
</dbReference>
<evidence type="ECO:0000313" key="6">
    <source>
        <dbReference type="EMBL" id="CAB3982509.1"/>
    </source>
</evidence>
<dbReference type="InterPro" id="IPR001881">
    <property type="entry name" value="EGF-like_Ca-bd_dom"/>
</dbReference>
<dbReference type="InterPro" id="IPR036364">
    <property type="entry name" value="SEA_dom_sf"/>
</dbReference>
<name>A0A6S7G194_PARCT</name>
<keyword evidence="7" id="KW-1185">Reference proteome</keyword>
<dbReference type="Pfam" id="PF02210">
    <property type="entry name" value="Laminin_G_2"/>
    <property type="match status" value="2"/>
</dbReference>
<evidence type="ECO:0000256" key="4">
    <source>
        <dbReference type="ARBA" id="ARBA00023157"/>
    </source>
</evidence>
<dbReference type="SUPFAM" id="SSF57184">
    <property type="entry name" value="Growth factor receptor domain"/>
    <property type="match status" value="1"/>
</dbReference>
<dbReference type="Gene3D" id="2.60.120.200">
    <property type="match status" value="2"/>
</dbReference>
<proteinExistence type="predicted"/>
<evidence type="ECO:0000256" key="3">
    <source>
        <dbReference type="ARBA" id="ARBA00022737"/>
    </source>
</evidence>
<dbReference type="PROSITE" id="PS50026">
    <property type="entry name" value="EGF_3"/>
    <property type="match status" value="6"/>
</dbReference>
<dbReference type="PANTHER" id="PTHR24034:SF194">
    <property type="entry name" value="LATENT-TRANSFORMING GROWTH FACTOR BETA-BINDING PROTEIN 4"/>
    <property type="match status" value="1"/>
</dbReference>
<dbReference type="Proteomes" id="UP001152795">
    <property type="component" value="Unassembled WGS sequence"/>
</dbReference>
<dbReference type="InterPro" id="IPR050751">
    <property type="entry name" value="ECM_structural_protein"/>
</dbReference>
<dbReference type="PROSITE" id="PS01186">
    <property type="entry name" value="EGF_2"/>
    <property type="match status" value="4"/>
</dbReference>
<dbReference type="InterPro" id="IPR018097">
    <property type="entry name" value="EGF_Ca-bd_CS"/>
</dbReference>
<dbReference type="Gene3D" id="2.10.25.10">
    <property type="entry name" value="Laminin"/>
    <property type="match status" value="6"/>
</dbReference>
<dbReference type="CDD" id="cd00110">
    <property type="entry name" value="LamG"/>
    <property type="match status" value="2"/>
</dbReference>
<accession>A0A6S7G194</accession>
<dbReference type="PANTHER" id="PTHR24034">
    <property type="entry name" value="EGF-LIKE DOMAIN-CONTAINING PROTEIN"/>
    <property type="match status" value="1"/>
</dbReference>
<dbReference type="SUPFAM" id="SSF57196">
    <property type="entry name" value="EGF/Laminin"/>
    <property type="match status" value="2"/>
</dbReference>
<evidence type="ECO:0000256" key="1">
    <source>
        <dbReference type="ARBA" id="ARBA00022536"/>
    </source>
</evidence>
<keyword evidence="3" id="KW-0677">Repeat</keyword>
<dbReference type="InterPro" id="IPR049883">
    <property type="entry name" value="NOTCH1_EGF-like"/>
</dbReference>
<dbReference type="PROSITE" id="PS00010">
    <property type="entry name" value="ASX_HYDROXYL"/>
    <property type="match status" value="4"/>
</dbReference>
<dbReference type="SUPFAM" id="SSF82671">
    <property type="entry name" value="SEA domain"/>
    <property type="match status" value="1"/>
</dbReference>
<dbReference type="GO" id="GO:0005509">
    <property type="term" value="F:calcium ion binding"/>
    <property type="evidence" value="ECO:0007669"/>
    <property type="project" value="InterPro"/>
</dbReference>
<dbReference type="InterPro" id="IPR009030">
    <property type="entry name" value="Growth_fac_rcpt_cys_sf"/>
</dbReference>
<dbReference type="Pfam" id="PF01390">
    <property type="entry name" value="SEA"/>
    <property type="match status" value="1"/>
</dbReference>
<dbReference type="InterPro" id="IPR000742">
    <property type="entry name" value="EGF"/>
</dbReference>
<dbReference type="FunFam" id="2.10.25.10:FF:000038">
    <property type="entry name" value="Fibrillin 2"/>
    <property type="match status" value="5"/>
</dbReference>
<keyword evidence="4" id="KW-1015">Disulfide bond</keyword>
<evidence type="ECO:0000313" key="7">
    <source>
        <dbReference type="Proteomes" id="UP001152795"/>
    </source>
</evidence>
<evidence type="ECO:0000256" key="5">
    <source>
        <dbReference type="PROSITE-ProRule" id="PRU00076"/>
    </source>
</evidence>
<reference evidence="6" key="1">
    <citation type="submission" date="2020-04" db="EMBL/GenBank/DDBJ databases">
        <authorList>
            <person name="Alioto T."/>
            <person name="Alioto T."/>
            <person name="Gomez Garrido J."/>
        </authorList>
    </citation>
    <scope>NUCLEOTIDE SEQUENCE</scope>
    <source>
        <strain evidence="6">A484AB</strain>
    </source>
</reference>
<keyword evidence="1 5" id="KW-0245">EGF-like domain</keyword>
<dbReference type="SUPFAM" id="SSF49899">
    <property type="entry name" value="Concanavalin A-like lectins/glucanases"/>
    <property type="match status" value="2"/>
</dbReference>
<dbReference type="EMBL" id="CACRXK020000509">
    <property type="protein sequence ID" value="CAB3982509.1"/>
    <property type="molecule type" value="Genomic_DNA"/>
</dbReference>
<dbReference type="Pfam" id="PF12947">
    <property type="entry name" value="EGF_3"/>
    <property type="match status" value="2"/>
</dbReference>
<keyword evidence="2" id="KW-0732">Signal</keyword>
<protein>
    <submittedName>
        <fullName evidence="6">Fibrillin-2-like isoform X2</fullName>
    </submittedName>
</protein>
<dbReference type="AlphaFoldDB" id="A0A6S7G194"/>
<dbReference type="InterPro" id="IPR013320">
    <property type="entry name" value="ConA-like_dom_sf"/>
</dbReference>
<dbReference type="InterPro" id="IPR000082">
    <property type="entry name" value="SEA_dom"/>
</dbReference>
<comment type="caution">
    <text evidence="6">The sequence shown here is derived from an EMBL/GenBank/DDBJ whole genome shotgun (WGS) entry which is preliminary data.</text>
</comment>
<sequence length="863" mass="97070">MSFKKLLNKGIFAFEFKTFVEQALILYQDDNGWKDYIRLAIVSGRLQFSIAIKDMKSWWYFTTNIRYNDFQWHSVRIERNLTHFKIFLDGDLKADLATSSPTLKSDLLLGGFPNSRLSETNSITERKAFMLFLGDFRSRGFFFGCVRNITYGLDETTLMPVNDIPTLRSYVTQGRCNLSLCDKRRRNKPPGICENQGVCVPSGVSPPTCDCRWTGYNGTTCTEDALRLVLNGTYKVAYRLRTQVPVKQEQFTLRIKTARENAVILLAKDAKESSDKLKLEIRNSTLMVTYETGRDEDQDILRSSEIISDDNWHFVRYRRNEKMLFLTVDEDTVNLASAKSDPNTSYGILYIGDINSASMNFTIELEDFIWEYENTEVNFVKGVYESFGSSNDEYMIIPSGVLPIFNWKLPTRNKMTNMPPTTASTVLDNCEKAGKECHSNAYCNNTVGSHECLCKAGFTGDGIYNCTDIDECDGSPCHEHAHCRDTSGSYTCTCKQGFHGDGHLNCTDVDECGETPTPCLDQCTNTYGSYQCRCSRGFTGDGKHNCTDRDECAESENICGEHALCRNTEGSFTCVCDRGYIKNDDGNCSDIDECAQDRSICHALATCINTGGSFTCQCPEKYHGDGVSTCLPNNPCEIVLCFPGLKCSRTSNDSYSCEKCPPFFDGDGINCIRNKSKSVVSKKSELVLTNEKWTDELTDKSSEVYKTLATQLIEKIRKVYEEKPEFVFASIVKFRKGSVVAEFELIFSTDVEDPFKPLQEAISNGHLANMTVKTSEPVANIDSEKNEILGLNETIFICVVALASGICILGVTVIIFILIMRRSRRRSAQIYQEKQEDNLDAAEPQELLLYKTSVQEPNGQCVS</sequence>
<dbReference type="SMART" id="SM00282">
    <property type="entry name" value="LamG"/>
    <property type="match status" value="2"/>
</dbReference>
<evidence type="ECO:0000256" key="2">
    <source>
        <dbReference type="ARBA" id="ARBA00022729"/>
    </source>
</evidence>
<comment type="caution">
    <text evidence="5">Lacks conserved residue(s) required for the propagation of feature annotation.</text>
</comment>
<dbReference type="Gene3D" id="3.30.70.960">
    <property type="entry name" value="SEA domain"/>
    <property type="match status" value="1"/>
</dbReference>